<dbReference type="EMBL" id="CP107523">
    <property type="protein sequence ID" value="UYN56225.1"/>
    <property type="molecule type" value="Genomic_DNA"/>
</dbReference>
<protein>
    <submittedName>
        <fullName evidence="1">Uncharacterized protein</fullName>
    </submittedName>
</protein>
<organism evidence="1 2">
    <name type="scientific">Lacticaseibacillus chiayiensis</name>
    <dbReference type="NCBI Taxonomy" id="2100821"/>
    <lineage>
        <taxon>Bacteria</taxon>
        <taxon>Bacillati</taxon>
        <taxon>Bacillota</taxon>
        <taxon>Bacilli</taxon>
        <taxon>Lactobacillales</taxon>
        <taxon>Lactobacillaceae</taxon>
        <taxon>Lacticaseibacillus</taxon>
    </lineage>
</organism>
<proteinExistence type="predicted"/>
<name>A0ABY6H5U6_9LACO</name>
<reference evidence="1" key="1">
    <citation type="submission" date="2022-10" db="EMBL/GenBank/DDBJ databases">
        <title>Comparative genomic analysis and in-vitro probiotic properties of the potential probiotic L. chiayiensis AACE 3.</title>
        <authorList>
            <person name="Kang X."/>
        </authorList>
    </citation>
    <scope>NUCLEOTIDE SEQUENCE</scope>
    <source>
        <strain evidence="1">AACE 3</strain>
    </source>
</reference>
<accession>A0ABY6H5U6</accession>
<dbReference type="Proteomes" id="UP001164790">
    <property type="component" value="Chromosome"/>
</dbReference>
<evidence type="ECO:0000313" key="2">
    <source>
        <dbReference type="Proteomes" id="UP001164790"/>
    </source>
</evidence>
<gene>
    <name evidence="1" type="ORF">OFW50_12265</name>
</gene>
<evidence type="ECO:0000313" key="1">
    <source>
        <dbReference type="EMBL" id="UYN56225.1"/>
    </source>
</evidence>
<dbReference type="RefSeq" id="WP_191983420.1">
    <property type="nucleotide sequence ID" value="NZ_CP074378.1"/>
</dbReference>
<sequence length="55" mass="6006">MLTAKAQHDAAHIRAYFDQHDAFLRKALGENADVVIASLKQLQQVMAGKLAEVDG</sequence>
<keyword evidence="2" id="KW-1185">Reference proteome</keyword>